<feature type="transmembrane region" description="Helical" evidence="9">
    <location>
        <begin position="254"/>
        <end position="282"/>
    </location>
</feature>
<evidence type="ECO:0000256" key="3">
    <source>
        <dbReference type="ARBA" id="ARBA00022692"/>
    </source>
</evidence>
<keyword evidence="7" id="KW-1015">Disulfide bond</keyword>
<feature type="binding site" evidence="6">
    <location>
        <position position="191"/>
    </location>
    <ligand>
        <name>Na(+)</name>
        <dbReference type="ChEBI" id="CHEBI:29101"/>
        <label>1</label>
    </ligand>
</feature>
<feature type="transmembrane region" description="Helical" evidence="9">
    <location>
        <begin position="467"/>
        <end position="490"/>
    </location>
</feature>
<keyword evidence="3 9" id="KW-0812">Transmembrane</keyword>
<protein>
    <recommendedName>
        <fullName evidence="13">Transporter</fullName>
    </recommendedName>
</protein>
<feature type="compositionally biased region" description="Basic residues" evidence="8">
    <location>
        <begin position="29"/>
        <end position="41"/>
    </location>
</feature>
<gene>
    <name evidence="10" type="ORF">OVA965_LOCUS7514</name>
    <name evidence="11" type="ORF">TMI583_LOCUS7509</name>
</gene>
<dbReference type="InterPro" id="IPR037272">
    <property type="entry name" value="SNS_sf"/>
</dbReference>
<dbReference type="Pfam" id="PF00209">
    <property type="entry name" value="SNF"/>
    <property type="match status" value="2"/>
</dbReference>
<reference evidence="10" key="1">
    <citation type="submission" date="2021-02" db="EMBL/GenBank/DDBJ databases">
        <authorList>
            <person name="Nowell W R."/>
        </authorList>
    </citation>
    <scope>NUCLEOTIDE SEQUENCE</scope>
</reference>
<evidence type="ECO:0000256" key="2">
    <source>
        <dbReference type="ARBA" id="ARBA00022448"/>
    </source>
</evidence>
<feature type="disulfide bond" evidence="7">
    <location>
        <begin position="297"/>
        <end position="306"/>
    </location>
</feature>
<dbReference type="PROSITE" id="PS50267">
    <property type="entry name" value="NA_NEUROTRAN_SYMP_3"/>
    <property type="match status" value="1"/>
</dbReference>
<feature type="binding site" evidence="6">
    <location>
        <position position="416"/>
    </location>
    <ligand>
        <name>Na(+)</name>
        <dbReference type="ChEBI" id="CHEBI:29101"/>
        <label>1</label>
    </ligand>
</feature>
<evidence type="ECO:0000313" key="10">
    <source>
        <dbReference type="EMBL" id="CAF0858517.1"/>
    </source>
</evidence>
<proteinExistence type="predicted"/>
<dbReference type="InterPro" id="IPR000175">
    <property type="entry name" value="Na/ntran_symport"/>
</dbReference>
<comment type="caution">
    <text evidence="10">The sequence shown here is derived from an EMBL/GenBank/DDBJ whole genome shotgun (WGS) entry which is preliminary data.</text>
</comment>
<feature type="transmembrane region" description="Helical" evidence="9">
    <location>
        <begin position="333"/>
        <end position="350"/>
    </location>
</feature>
<evidence type="ECO:0000256" key="4">
    <source>
        <dbReference type="ARBA" id="ARBA00022989"/>
    </source>
</evidence>
<evidence type="ECO:0000256" key="1">
    <source>
        <dbReference type="ARBA" id="ARBA00004141"/>
    </source>
</evidence>
<keyword evidence="6" id="KW-0479">Metal-binding</keyword>
<dbReference type="PANTHER" id="PTHR11616:SF279">
    <property type="entry name" value="SODIUM-DEPENDENT SEROTONIN TRANSPORTER"/>
    <property type="match status" value="1"/>
</dbReference>
<dbReference type="GO" id="GO:0046872">
    <property type="term" value="F:metal ion binding"/>
    <property type="evidence" value="ECO:0007669"/>
    <property type="project" value="UniProtKB-KW"/>
</dbReference>
<dbReference type="AlphaFoldDB" id="A0A8S2DC51"/>
<feature type="transmembrane region" description="Helical" evidence="9">
    <location>
        <begin position="511"/>
        <end position="529"/>
    </location>
</feature>
<feature type="transmembrane region" description="Helical" evidence="9">
    <location>
        <begin position="212"/>
        <end position="233"/>
    </location>
</feature>
<keyword evidence="4 9" id="KW-1133">Transmembrane helix</keyword>
<organism evidence="10 12">
    <name type="scientific">Didymodactylos carnosus</name>
    <dbReference type="NCBI Taxonomy" id="1234261"/>
    <lineage>
        <taxon>Eukaryota</taxon>
        <taxon>Metazoa</taxon>
        <taxon>Spiralia</taxon>
        <taxon>Gnathifera</taxon>
        <taxon>Rotifera</taxon>
        <taxon>Eurotatoria</taxon>
        <taxon>Bdelloidea</taxon>
        <taxon>Philodinida</taxon>
        <taxon>Philodinidae</taxon>
        <taxon>Didymodactylos</taxon>
    </lineage>
</organism>
<keyword evidence="2" id="KW-0813">Transport</keyword>
<feature type="transmembrane region" description="Helical" evidence="9">
    <location>
        <begin position="549"/>
        <end position="572"/>
    </location>
</feature>
<evidence type="ECO:0000313" key="11">
    <source>
        <dbReference type="EMBL" id="CAF3643489.1"/>
    </source>
</evidence>
<sequence>MENSKILSNIGGVQHRLSCTPRSSEHHVHISNHRRSSRTRKYSHEPQHIMSSSSHEHSRPSIPVCPTPKTSHTKRASSTEGILFGPLKKDTSSGFNYQSLTESPLNVPKTKPVRSHSSTNAELSYHFNNNKALPDEKLLISGSALKIECDVNGVDSVALPLTWKPTHQVTFQRDSWDHKIEFLLAVIGYAVDLGNVWRFPTAVYMNGGGAFFIPYFLLLIFGGLPLFYMELALGQYHRSGVFTVWKHICPLVKGVGWATVIINFMMAMFYNTIISWAFYYLIMSFNGLVTEVPWKSCGHPWNSNCCVAADAQTRRVQEIDKAKSFDNLGTVKWELALCLLVVFIFVYFALWKGIKSSGKAVWITAIAPYVVLIVLLIRGVTLPGASMGIEYYLKPNMTSLKSFPIWNAAATQIFFSLGPGFGVLLALSSYNKFHNNCYRFNNKSIYLGALPTCTYGGDYIVNLMNEIAVAPALLLVVFVESIAVSWFYGVNRFSLDIKAMIGTRPSLFWRSIWYLISPVFLLMIFYISMDNYLSGDITIKKVALKNLPLRVRVFSNLMVFVPILCIPAYAIYKLIITPGRNFDERLSRAVRPEEPLLKIVSSRAAPSGSIAEKVDL</sequence>
<feature type="transmembrane region" description="Helical" evidence="9">
    <location>
        <begin position="405"/>
        <end position="425"/>
    </location>
</feature>
<evidence type="ECO:0000256" key="9">
    <source>
        <dbReference type="SAM" id="Phobius"/>
    </source>
</evidence>
<dbReference type="PANTHER" id="PTHR11616">
    <property type="entry name" value="SODIUM/CHLORIDE DEPENDENT TRANSPORTER"/>
    <property type="match status" value="1"/>
</dbReference>
<feature type="binding site" evidence="6">
    <location>
        <position position="195"/>
    </location>
    <ligand>
        <name>Na(+)</name>
        <dbReference type="ChEBI" id="CHEBI:29101"/>
        <label>1</label>
    </ligand>
</feature>
<feature type="binding site" evidence="6">
    <location>
        <position position="190"/>
    </location>
    <ligand>
        <name>Na(+)</name>
        <dbReference type="ChEBI" id="CHEBI:29101"/>
        <label>1</label>
    </ligand>
</feature>
<dbReference type="GO" id="GO:0051378">
    <property type="term" value="F:serotonin binding"/>
    <property type="evidence" value="ECO:0007669"/>
    <property type="project" value="TreeGrafter"/>
</dbReference>
<accession>A0A8S2DC51</accession>
<feature type="region of interest" description="Disordered" evidence="8">
    <location>
        <begin position="1"/>
        <end position="77"/>
    </location>
</feature>
<dbReference type="GO" id="GO:0005335">
    <property type="term" value="F:serotonin:sodium:chloride symporter activity"/>
    <property type="evidence" value="ECO:0007669"/>
    <property type="project" value="TreeGrafter"/>
</dbReference>
<dbReference type="GO" id="GO:0006865">
    <property type="term" value="P:amino acid transport"/>
    <property type="evidence" value="ECO:0007669"/>
    <property type="project" value="TreeGrafter"/>
</dbReference>
<keyword evidence="6" id="KW-0915">Sodium</keyword>
<dbReference type="GO" id="GO:0043005">
    <property type="term" value="C:neuron projection"/>
    <property type="evidence" value="ECO:0007669"/>
    <property type="project" value="TreeGrafter"/>
</dbReference>
<evidence type="ECO:0000256" key="8">
    <source>
        <dbReference type="SAM" id="MobiDB-lite"/>
    </source>
</evidence>
<feature type="binding site" evidence="6">
    <location>
        <position position="188"/>
    </location>
    <ligand>
        <name>Na(+)</name>
        <dbReference type="ChEBI" id="CHEBI:29101"/>
        <label>1</label>
    </ligand>
</feature>
<name>A0A8S2DC51_9BILA</name>
<evidence type="ECO:0000256" key="5">
    <source>
        <dbReference type="ARBA" id="ARBA00023136"/>
    </source>
</evidence>
<comment type="subcellular location">
    <subcellularLocation>
        <location evidence="1">Membrane</location>
        <topology evidence="1">Multi-pass membrane protein</topology>
    </subcellularLocation>
</comment>
<dbReference type="Proteomes" id="UP000677228">
    <property type="component" value="Unassembled WGS sequence"/>
</dbReference>
<dbReference type="EMBL" id="CAJNOK010002404">
    <property type="protein sequence ID" value="CAF0858517.1"/>
    <property type="molecule type" value="Genomic_DNA"/>
</dbReference>
<evidence type="ECO:0000256" key="6">
    <source>
        <dbReference type="PIRSR" id="PIRSR600175-1"/>
    </source>
</evidence>
<evidence type="ECO:0008006" key="13">
    <source>
        <dbReference type="Google" id="ProtNLM"/>
    </source>
</evidence>
<dbReference type="Proteomes" id="UP000682733">
    <property type="component" value="Unassembled WGS sequence"/>
</dbReference>
<dbReference type="PRINTS" id="PR00176">
    <property type="entry name" value="NANEUSMPORT"/>
</dbReference>
<keyword evidence="5 9" id="KW-0472">Membrane</keyword>
<dbReference type="GO" id="GO:0005886">
    <property type="term" value="C:plasma membrane"/>
    <property type="evidence" value="ECO:0007669"/>
    <property type="project" value="TreeGrafter"/>
</dbReference>
<evidence type="ECO:0000256" key="7">
    <source>
        <dbReference type="PIRSR" id="PIRSR600175-2"/>
    </source>
</evidence>
<evidence type="ECO:0000313" key="12">
    <source>
        <dbReference type="Proteomes" id="UP000677228"/>
    </source>
</evidence>
<feature type="transmembrane region" description="Helical" evidence="9">
    <location>
        <begin position="362"/>
        <end position="385"/>
    </location>
</feature>
<dbReference type="SUPFAM" id="SSF161070">
    <property type="entry name" value="SNF-like"/>
    <property type="match status" value="1"/>
</dbReference>
<dbReference type="EMBL" id="CAJOBA010002404">
    <property type="protein sequence ID" value="CAF3643489.1"/>
    <property type="molecule type" value="Genomic_DNA"/>
</dbReference>
<dbReference type="GO" id="GO:0098793">
    <property type="term" value="C:presynapse"/>
    <property type="evidence" value="ECO:0007669"/>
    <property type="project" value="GOC"/>
</dbReference>